<evidence type="ECO:0000313" key="2">
    <source>
        <dbReference type="EMBL" id="CAG8787976.1"/>
    </source>
</evidence>
<comment type="caution">
    <text evidence="2">The sequence shown here is derived from an EMBL/GenBank/DDBJ whole genome shotgun (WGS) entry which is preliminary data.</text>
</comment>
<gene>
    <name evidence="2" type="ORF">AMORRO_LOCUS17895</name>
</gene>
<feature type="non-terminal residue" evidence="2">
    <location>
        <position position="132"/>
    </location>
</feature>
<dbReference type="OrthoDB" id="2450123at2759"/>
<proteinExistence type="predicted"/>
<organism evidence="2 3">
    <name type="scientific">Acaulospora morrowiae</name>
    <dbReference type="NCBI Taxonomy" id="94023"/>
    <lineage>
        <taxon>Eukaryota</taxon>
        <taxon>Fungi</taxon>
        <taxon>Fungi incertae sedis</taxon>
        <taxon>Mucoromycota</taxon>
        <taxon>Glomeromycotina</taxon>
        <taxon>Glomeromycetes</taxon>
        <taxon>Diversisporales</taxon>
        <taxon>Acaulosporaceae</taxon>
        <taxon>Acaulospora</taxon>
    </lineage>
</organism>
<dbReference type="AlphaFoldDB" id="A0A9N9JP55"/>
<reference evidence="2" key="1">
    <citation type="submission" date="2021-06" db="EMBL/GenBank/DDBJ databases">
        <authorList>
            <person name="Kallberg Y."/>
            <person name="Tangrot J."/>
            <person name="Rosling A."/>
        </authorList>
    </citation>
    <scope>NUCLEOTIDE SEQUENCE</scope>
    <source>
        <strain evidence="2">CL551</strain>
    </source>
</reference>
<evidence type="ECO:0000313" key="3">
    <source>
        <dbReference type="Proteomes" id="UP000789342"/>
    </source>
</evidence>
<evidence type="ECO:0000256" key="1">
    <source>
        <dbReference type="SAM" id="MobiDB-lite"/>
    </source>
</evidence>
<name>A0A9N9JP55_9GLOM</name>
<protein>
    <submittedName>
        <fullName evidence="2">10781_t:CDS:1</fullName>
    </submittedName>
</protein>
<feature type="compositionally biased region" description="Polar residues" evidence="1">
    <location>
        <begin position="1"/>
        <end position="16"/>
    </location>
</feature>
<feature type="non-terminal residue" evidence="2">
    <location>
        <position position="1"/>
    </location>
</feature>
<accession>A0A9N9JP55</accession>
<dbReference type="EMBL" id="CAJVPV010058552">
    <property type="protein sequence ID" value="CAG8787976.1"/>
    <property type="molecule type" value="Genomic_DNA"/>
</dbReference>
<dbReference type="Proteomes" id="UP000789342">
    <property type="component" value="Unassembled WGS sequence"/>
</dbReference>
<feature type="region of interest" description="Disordered" evidence="1">
    <location>
        <begin position="1"/>
        <end position="27"/>
    </location>
</feature>
<sequence>NVGMRSTRSMQSLQSQGDKETDMKSLSSVEDNIEKMKSFENLISGNQTVKVSLTPNRLITIETHKRPPKLAPREPVSRERIIQTTMQESLYEFLKNTSPDDVLADPIDKIKKKDSKVDLFQRRGKAIDKLEK</sequence>
<keyword evidence="3" id="KW-1185">Reference proteome</keyword>